<reference evidence="11 12" key="1">
    <citation type="submission" date="2019-07" db="EMBL/GenBank/DDBJ databases">
        <authorList>
            <person name="Friedrich A."/>
            <person name="Schacherer J."/>
        </authorList>
    </citation>
    <scope>NUCLEOTIDE SEQUENCE [LARGE SCALE GENOMIC DNA]</scope>
</reference>
<evidence type="ECO:0000313" key="12">
    <source>
        <dbReference type="Proteomes" id="UP000478008"/>
    </source>
</evidence>
<dbReference type="InterPro" id="IPR004441">
    <property type="entry name" value="rRNA_MeTrfase_TrmH"/>
</dbReference>
<evidence type="ECO:0000256" key="7">
    <source>
        <dbReference type="ARBA" id="ARBA00022946"/>
    </source>
</evidence>
<keyword evidence="5" id="KW-0808">Transferase</keyword>
<keyword evidence="3" id="KW-0698">rRNA processing</keyword>
<organism evidence="11 12">
    <name type="scientific">Dekkera bruxellensis</name>
    <name type="common">Brettanomyces custersii</name>
    <dbReference type="NCBI Taxonomy" id="5007"/>
    <lineage>
        <taxon>Eukaryota</taxon>
        <taxon>Fungi</taxon>
        <taxon>Dikarya</taxon>
        <taxon>Ascomycota</taxon>
        <taxon>Saccharomycotina</taxon>
        <taxon>Pichiomycetes</taxon>
        <taxon>Pichiales</taxon>
        <taxon>Pichiaceae</taxon>
        <taxon>Brettanomyces</taxon>
    </lineage>
</organism>
<dbReference type="Pfam" id="PF08032">
    <property type="entry name" value="SpoU_sub_bind"/>
    <property type="match status" value="1"/>
</dbReference>
<protein>
    <recommendedName>
        <fullName evidence="9">rRNA methyltransferase 1, mitochondrial</fullName>
    </recommendedName>
</protein>
<dbReference type="InterPro" id="IPR047182">
    <property type="entry name" value="MRM1"/>
</dbReference>
<keyword evidence="7" id="KW-0809">Transit peptide</keyword>
<dbReference type="InterPro" id="IPR001537">
    <property type="entry name" value="SpoU_MeTrfase"/>
</dbReference>
<dbReference type="CDD" id="cd18105">
    <property type="entry name" value="SpoU-like_MRM1"/>
    <property type="match status" value="1"/>
</dbReference>
<dbReference type="SMART" id="SM00967">
    <property type="entry name" value="SpoU_sub_bind"/>
    <property type="match status" value="1"/>
</dbReference>
<evidence type="ECO:0000256" key="9">
    <source>
        <dbReference type="ARBA" id="ARBA00034881"/>
    </source>
</evidence>
<feature type="domain" description="RNA 2-O ribose methyltransferase substrate binding" evidence="10">
    <location>
        <begin position="123"/>
        <end position="200"/>
    </location>
</feature>
<keyword evidence="6" id="KW-0949">S-adenosyl-L-methionine</keyword>
<evidence type="ECO:0000256" key="4">
    <source>
        <dbReference type="ARBA" id="ARBA00022603"/>
    </source>
</evidence>
<dbReference type="AlphaFoldDB" id="A0A7D9GZ81"/>
<dbReference type="InterPro" id="IPR029028">
    <property type="entry name" value="Alpha/beta_knot_MTases"/>
</dbReference>
<dbReference type="InterPro" id="IPR013123">
    <property type="entry name" value="SpoU_subst-bd"/>
</dbReference>
<dbReference type="InterPro" id="IPR029064">
    <property type="entry name" value="Ribosomal_eL30-like_sf"/>
</dbReference>
<dbReference type="Proteomes" id="UP000478008">
    <property type="component" value="Unassembled WGS sequence"/>
</dbReference>
<keyword evidence="8" id="KW-0496">Mitochondrion</keyword>
<dbReference type="GO" id="GO:0003723">
    <property type="term" value="F:RNA binding"/>
    <property type="evidence" value="ECO:0007669"/>
    <property type="project" value="InterPro"/>
</dbReference>
<sequence length="400" mass="44699">MVKLNAGVKQCVRFIHESTKKLEGDIGSGPKAPFKTPYTGSDRTVTFEKNMPFNRRVKAWERDNMDKDEWFKEKYAWKHSLQKKAFKEKGYRRRSKGDDKRHYKEQNVMQSVSQLKLNPLVDYLYGTNPVLAALRSSKRTDFGKLHLHNPKKTPKDESIIALANSRGINIIDTTKQDLNRMTDNGVHNGIVLETRPLDICELKNLGKPSKEQINIGKTGLEGENTLELERDTNTSRFPVGIYLDEISDPHNVGAIIRSAYFLGVDFIVLSSRNCASLTPLVSKASSGAMEFIPIFYALKPLSFFEESAANGWSIVSTLAPQQIARYSNKAVDRKQLHELVQESPVLLVIGSEGDGIRTNLVSRSTHVVGINPARAALDNSVDSLNVSVATALLISQLVDE</sequence>
<evidence type="ECO:0000256" key="5">
    <source>
        <dbReference type="ARBA" id="ARBA00022679"/>
    </source>
</evidence>
<evidence type="ECO:0000256" key="3">
    <source>
        <dbReference type="ARBA" id="ARBA00022552"/>
    </source>
</evidence>
<dbReference type="SUPFAM" id="SSF55315">
    <property type="entry name" value="L30e-like"/>
    <property type="match status" value="1"/>
</dbReference>
<evidence type="ECO:0000259" key="10">
    <source>
        <dbReference type="SMART" id="SM00967"/>
    </source>
</evidence>
<dbReference type="Pfam" id="PF00588">
    <property type="entry name" value="SpoU_methylase"/>
    <property type="match status" value="1"/>
</dbReference>
<keyword evidence="4" id="KW-0489">Methyltransferase</keyword>
<evidence type="ECO:0000256" key="6">
    <source>
        <dbReference type="ARBA" id="ARBA00022691"/>
    </source>
</evidence>
<accession>A0A7D9GZ81</accession>
<dbReference type="Gene3D" id="3.30.1330.30">
    <property type="match status" value="1"/>
</dbReference>
<dbReference type="EMBL" id="CABFWN010000001">
    <property type="protein sequence ID" value="VUG16387.1"/>
    <property type="molecule type" value="Genomic_DNA"/>
</dbReference>
<dbReference type="PANTHER" id="PTHR46103">
    <property type="entry name" value="RRNA METHYLTRANSFERASE 1, MITOCHONDRIAL"/>
    <property type="match status" value="1"/>
</dbReference>
<evidence type="ECO:0000313" key="11">
    <source>
        <dbReference type="EMBL" id="VUG16387.1"/>
    </source>
</evidence>
<keyword evidence="12" id="KW-1185">Reference proteome</keyword>
<evidence type="ECO:0000256" key="8">
    <source>
        <dbReference type="ARBA" id="ARBA00023128"/>
    </source>
</evidence>
<name>A0A7D9GZ81_DEKBR</name>
<dbReference type="PANTHER" id="PTHR46103:SF1">
    <property type="entry name" value="RRNA METHYLTRANSFERASE 1, MITOCHONDRIAL"/>
    <property type="match status" value="1"/>
</dbReference>
<comment type="subcellular location">
    <subcellularLocation>
        <location evidence="1">Mitochondrion</location>
    </subcellularLocation>
</comment>
<proteinExistence type="inferred from homology"/>
<dbReference type="Gene3D" id="3.40.1280.10">
    <property type="match status" value="1"/>
</dbReference>
<comment type="similarity">
    <text evidence="2">Belongs to the class IV-like SAM-binding methyltransferase superfamily. RNA methyltransferase TrmH family.</text>
</comment>
<dbReference type="InterPro" id="IPR047261">
    <property type="entry name" value="MRM1_MeTrfase_dom"/>
</dbReference>
<dbReference type="InterPro" id="IPR029026">
    <property type="entry name" value="tRNA_m1G_MTases_N"/>
</dbReference>
<dbReference type="SUPFAM" id="SSF75217">
    <property type="entry name" value="alpha/beta knot"/>
    <property type="match status" value="1"/>
</dbReference>
<dbReference type="GO" id="GO:0016435">
    <property type="term" value="F:rRNA (guanine) methyltransferase activity"/>
    <property type="evidence" value="ECO:0007669"/>
    <property type="project" value="TreeGrafter"/>
</dbReference>
<dbReference type="GO" id="GO:0005739">
    <property type="term" value="C:mitochondrion"/>
    <property type="evidence" value="ECO:0007669"/>
    <property type="project" value="UniProtKB-SubCell"/>
</dbReference>
<gene>
    <name evidence="11" type="primary">MRM1</name>
    <name evidence="11" type="ORF">DEBR0S1_15522G</name>
</gene>
<evidence type="ECO:0000256" key="2">
    <source>
        <dbReference type="ARBA" id="ARBA00007228"/>
    </source>
</evidence>
<dbReference type="NCBIfam" id="TIGR00186">
    <property type="entry name" value="rRNA_methyl_3"/>
    <property type="match status" value="1"/>
</dbReference>
<evidence type="ECO:0000256" key="1">
    <source>
        <dbReference type="ARBA" id="ARBA00004173"/>
    </source>
</evidence>